<gene>
    <name evidence="2" type="ORF">AUJ66_06940</name>
</gene>
<reference evidence="2 3" key="1">
    <citation type="journal article" date="2016" name="Environ. Microbiol.">
        <title>Genomic resolution of a cold subsurface aquifer community provides metabolic insights for novel microbes adapted to high CO concentrations.</title>
        <authorList>
            <person name="Probst A.J."/>
            <person name="Castelle C.J."/>
            <person name="Singh A."/>
            <person name="Brown C.T."/>
            <person name="Anantharaman K."/>
            <person name="Sharon I."/>
            <person name="Hug L.A."/>
            <person name="Burstein D."/>
            <person name="Emerson J.B."/>
            <person name="Thomas B.C."/>
            <person name="Banfield J.F."/>
        </authorList>
    </citation>
    <scope>NUCLEOTIDE SEQUENCE [LARGE SCALE GENOMIC DNA]</scope>
    <source>
        <strain evidence="2">CG1_02_38_46</strain>
    </source>
</reference>
<dbReference type="PANTHER" id="PTHR11106:SF111">
    <property type="entry name" value="MACRO DOMAIN-CONTAINING PROTEIN"/>
    <property type="match status" value="1"/>
</dbReference>
<dbReference type="PANTHER" id="PTHR11106">
    <property type="entry name" value="GANGLIOSIDE INDUCED DIFFERENTIATION ASSOCIATED PROTEIN 2-RELATED"/>
    <property type="match status" value="1"/>
</dbReference>
<dbReference type="InterPro" id="IPR002589">
    <property type="entry name" value="Macro_dom"/>
</dbReference>
<dbReference type="Gene3D" id="3.40.220.10">
    <property type="entry name" value="Leucine Aminopeptidase, subunit E, domain 1"/>
    <property type="match status" value="1"/>
</dbReference>
<protein>
    <recommendedName>
        <fullName evidence="1">Macro domain-containing protein</fullName>
    </recommendedName>
</protein>
<dbReference type="STRING" id="1817893.AUJ66_06940"/>
<feature type="domain" description="Macro" evidence="1">
    <location>
        <begin position="1"/>
        <end position="174"/>
    </location>
</feature>
<name>A0A1J4S9X3_9BACT</name>
<dbReference type="SMART" id="SM00506">
    <property type="entry name" value="A1pp"/>
    <property type="match status" value="1"/>
</dbReference>
<dbReference type="Pfam" id="PF01661">
    <property type="entry name" value="Macro"/>
    <property type="match status" value="1"/>
</dbReference>
<sequence>MRIKETEIKVIQGDITEQETEAIVNAANNRLIMGGGVAGAILRKGGQSIQDECNKTGPIAIGEAAVTGAGNLKAKYVIHAATMGMNFDTDEEKIRTCTRNSLKRAEEKKMKSAAFPALGCGVGGFPVKKAAEIMMEEVKAHLEEIDKSSLKEIVFVLFNKPAFEAFKKVVVTQFCHCEKRSDEAI</sequence>
<dbReference type="AlphaFoldDB" id="A0A1J4S9X3"/>
<dbReference type="PROSITE" id="PS51154">
    <property type="entry name" value="MACRO"/>
    <property type="match status" value="1"/>
</dbReference>
<evidence type="ECO:0000313" key="2">
    <source>
        <dbReference type="EMBL" id="OIN96233.1"/>
    </source>
</evidence>
<dbReference type="Proteomes" id="UP000182278">
    <property type="component" value="Unassembled WGS sequence"/>
</dbReference>
<dbReference type="SUPFAM" id="SSF52949">
    <property type="entry name" value="Macro domain-like"/>
    <property type="match status" value="1"/>
</dbReference>
<dbReference type="EMBL" id="MNUO01000107">
    <property type="protein sequence ID" value="OIN96233.1"/>
    <property type="molecule type" value="Genomic_DNA"/>
</dbReference>
<dbReference type="InterPro" id="IPR043472">
    <property type="entry name" value="Macro_dom-like"/>
</dbReference>
<evidence type="ECO:0000313" key="3">
    <source>
        <dbReference type="Proteomes" id="UP000182278"/>
    </source>
</evidence>
<evidence type="ECO:0000259" key="1">
    <source>
        <dbReference type="PROSITE" id="PS51154"/>
    </source>
</evidence>
<accession>A0A1J4S9X3</accession>
<comment type="caution">
    <text evidence="2">The sequence shown here is derived from an EMBL/GenBank/DDBJ whole genome shotgun (WGS) entry which is preliminary data.</text>
</comment>
<organism evidence="2 3">
    <name type="scientific">Candidatus Desantisbacteria bacterium CG1_02_38_46</name>
    <dbReference type="NCBI Taxonomy" id="1817893"/>
    <lineage>
        <taxon>Bacteria</taxon>
        <taxon>Candidatus Desantisiibacteriota</taxon>
    </lineage>
</organism>
<proteinExistence type="predicted"/>